<proteinExistence type="predicted"/>
<dbReference type="InterPro" id="IPR000182">
    <property type="entry name" value="GNAT_dom"/>
</dbReference>
<organism evidence="4 5">
    <name type="scientific">Prolixibacter denitrificans</name>
    <dbReference type="NCBI Taxonomy" id="1541063"/>
    <lineage>
        <taxon>Bacteria</taxon>
        <taxon>Pseudomonadati</taxon>
        <taxon>Bacteroidota</taxon>
        <taxon>Bacteroidia</taxon>
        <taxon>Marinilabiliales</taxon>
        <taxon>Prolixibacteraceae</taxon>
        <taxon>Prolixibacter</taxon>
    </lineage>
</organism>
<dbReference type="Pfam" id="PF13420">
    <property type="entry name" value="Acetyltransf_4"/>
    <property type="match status" value="1"/>
</dbReference>
<dbReference type="RefSeq" id="WP_106541386.1">
    <property type="nucleotide sequence ID" value="NZ_BLAU01000001.1"/>
</dbReference>
<dbReference type="Gene3D" id="3.40.630.30">
    <property type="match status" value="1"/>
</dbReference>
<sequence length="162" mass="18563">MLTIRMASGADVPAITRIYNHAVLHSTTTFDTVPLSEEERRMWLALHNENYPVLVAEVDEEVVGYASLSKWSEKQAYDKTVQFSIYLDENFRGQGIGLRLSEAILKYAKEQGIHCVVSLISEGNEVSFALHRKLGFQLMGIMKEAGRKFDRYIDVHFYQLLF</sequence>
<dbReference type="PROSITE" id="PS51186">
    <property type="entry name" value="GNAT"/>
    <property type="match status" value="1"/>
</dbReference>
<evidence type="ECO:0000313" key="5">
    <source>
        <dbReference type="Proteomes" id="UP000396862"/>
    </source>
</evidence>
<feature type="domain" description="N-acetyltransferase" evidence="3">
    <location>
        <begin position="2"/>
        <end position="159"/>
    </location>
</feature>
<dbReference type="PANTHER" id="PTHR43072">
    <property type="entry name" value="N-ACETYLTRANSFERASE"/>
    <property type="match status" value="1"/>
</dbReference>
<evidence type="ECO:0000256" key="2">
    <source>
        <dbReference type="ARBA" id="ARBA00023315"/>
    </source>
</evidence>
<name>A0ABQ0ZHQ4_9BACT</name>
<dbReference type="EMBL" id="BLAU01000001">
    <property type="protein sequence ID" value="GET20986.1"/>
    <property type="molecule type" value="Genomic_DNA"/>
</dbReference>
<evidence type="ECO:0000256" key="1">
    <source>
        <dbReference type="ARBA" id="ARBA00022679"/>
    </source>
</evidence>
<keyword evidence="5" id="KW-1185">Reference proteome</keyword>
<comment type="caution">
    <text evidence="4">The sequence shown here is derived from an EMBL/GenBank/DDBJ whole genome shotgun (WGS) entry which is preliminary data.</text>
</comment>
<dbReference type="SUPFAM" id="SSF55729">
    <property type="entry name" value="Acyl-CoA N-acyltransferases (Nat)"/>
    <property type="match status" value="1"/>
</dbReference>
<dbReference type="InterPro" id="IPR016181">
    <property type="entry name" value="Acyl_CoA_acyltransferase"/>
</dbReference>
<reference evidence="4 5" key="1">
    <citation type="submission" date="2019-10" db="EMBL/GenBank/DDBJ databases">
        <title>Prolixibacter strains distinguished by the presence of nitrate reductase genes were adept at nitrate-dependent anaerobic corrosion of metallic iron and carbon steel.</title>
        <authorList>
            <person name="Iino T."/>
            <person name="Shono N."/>
            <person name="Ito K."/>
            <person name="Nakamura R."/>
            <person name="Sueoka K."/>
            <person name="Harayama S."/>
            <person name="Ohkuma M."/>
        </authorList>
    </citation>
    <scope>NUCLEOTIDE SEQUENCE [LARGE SCALE GENOMIC DNA]</scope>
    <source>
        <strain evidence="4 5">MIC1-1</strain>
    </source>
</reference>
<evidence type="ECO:0000259" key="3">
    <source>
        <dbReference type="PROSITE" id="PS51186"/>
    </source>
</evidence>
<accession>A0ABQ0ZHQ4</accession>
<gene>
    <name evidence="4" type="primary">pitA</name>
    <name evidence="4" type="ORF">JCM18694_12320</name>
</gene>
<dbReference type="Proteomes" id="UP000396862">
    <property type="component" value="Unassembled WGS sequence"/>
</dbReference>
<protein>
    <submittedName>
        <fullName evidence="4">L-methionine sulfoximine/L-methionine sulfone acetyltransferase</fullName>
    </submittedName>
</protein>
<evidence type="ECO:0000313" key="4">
    <source>
        <dbReference type="EMBL" id="GET20986.1"/>
    </source>
</evidence>
<dbReference type="PANTHER" id="PTHR43072:SF23">
    <property type="entry name" value="UPF0039 PROTEIN C11D3.02C"/>
    <property type="match status" value="1"/>
</dbReference>
<dbReference type="CDD" id="cd04301">
    <property type="entry name" value="NAT_SF"/>
    <property type="match status" value="1"/>
</dbReference>
<keyword evidence="2" id="KW-0012">Acyltransferase</keyword>
<keyword evidence="1" id="KW-0808">Transferase</keyword>